<proteinExistence type="predicted"/>
<accession>A0A2I0V7Y6</accession>
<organism evidence="1 2">
    <name type="scientific">Dendrobium catenatum</name>
    <dbReference type="NCBI Taxonomy" id="906689"/>
    <lineage>
        <taxon>Eukaryota</taxon>
        <taxon>Viridiplantae</taxon>
        <taxon>Streptophyta</taxon>
        <taxon>Embryophyta</taxon>
        <taxon>Tracheophyta</taxon>
        <taxon>Spermatophyta</taxon>
        <taxon>Magnoliopsida</taxon>
        <taxon>Liliopsida</taxon>
        <taxon>Asparagales</taxon>
        <taxon>Orchidaceae</taxon>
        <taxon>Epidendroideae</taxon>
        <taxon>Malaxideae</taxon>
        <taxon>Dendrobiinae</taxon>
        <taxon>Dendrobium</taxon>
    </lineage>
</organism>
<protein>
    <submittedName>
        <fullName evidence="1">Uncharacterized protein</fullName>
    </submittedName>
</protein>
<dbReference type="EMBL" id="KZ505459">
    <property type="protein sequence ID" value="PKU59524.1"/>
    <property type="molecule type" value="Genomic_DNA"/>
</dbReference>
<keyword evidence="2" id="KW-1185">Reference proteome</keyword>
<evidence type="ECO:0000313" key="1">
    <source>
        <dbReference type="EMBL" id="PKU59524.1"/>
    </source>
</evidence>
<sequence>MRQERKYLKPCCMEILMGAAEFFETLVKMAPKKEVVQVVSAYPNIKSLTTIEKQEEYHHSCISQKEINLNQTTLQPNHIPPKIRTWSIEGWKQGGLRPCPHAREPIKGDRYNFNGNMGIPGFQETYAYMP</sequence>
<dbReference type="Proteomes" id="UP000233837">
    <property type="component" value="Unassembled WGS sequence"/>
</dbReference>
<reference evidence="1 2" key="2">
    <citation type="journal article" date="2017" name="Nature">
        <title>The Apostasia genome and the evolution of orchids.</title>
        <authorList>
            <person name="Zhang G.Q."/>
            <person name="Liu K.W."/>
            <person name="Li Z."/>
            <person name="Lohaus R."/>
            <person name="Hsiao Y.Y."/>
            <person name="Niu S.C."/>
            <person name="Wang J.Y."/>
            <person name="Lin Y.C."/>
            <person name="Xu Q."/>
            <person name="Chen L.J."/>
            <person name="Yoshida K."/>
            <person name="Fujiwara S."/>
            <person name="Wang Z.W."/>
            <person name="Zhang Y.Q."/>
            <person name="Mitsuda N."/>
            <person name="Wang M."/>
            <person name="Liu G.H."/>
            <person name="Pecoraro L."/>
            <person name="Huang H.X."/>
            <person name="Xiao X.J."/>
            <person name="Lin M."/>
            <person name="Wu X.Y."/>
            <person name="Wu W.L."/>
            <person name="Chen Y.Y."/>
            <person name="Chang S.B."/>
            <person name="Sakamoto S."/>
            <person name="Ohme-Takagi M."/>
            <person name="Yagi M."/>
            <person name="Zeng S.J."/>
            <person name="Shen C.Y."/>
            <person name="Yeh C.M."/>
            <person name="Luo Y.B."/>
            <person name="Tsai W.C."/>
            <person name="Van de Peer Y."/>
            <person name="Liu Z.J."/>
        </authorList>
    </citation>
    <scope>NUCLEOTIDE SEQUENCE [LARGE SCALE GENOMIC DNA]</scope>
    <source>
        <tissue evidence="1">The whole plant</tissue>
    </source>
</reference>
<evidence type="ECO:0000313" key="2">
    <source>
        <dbReference type="Proteomes" id="UP000233837"/>
    </source>
</evidence>
<name>A0A2I0V7Y6_9ASPA</name>
<dbReference type="AlphaFoldDB" id="A0A2I0V7Y6"/>
<gene>
    <name evidence="1" type="ORF">MA16_Dca026549</name>
</gene>
<reference evidence="1 2" key="1">
    <citation type="journal article" date="2016" name="Sci. Rep.">
        <title>The Dendrobium catenatum Lindl. genome sequence provides insights into polysaccharide synthase, floral development and adaptive evolution.</title>
        <authorList>
            <person name="Zhang G.Q."/>
            <person name="Xu Q."/>
            <person name="Bian C."/>
            <person name="Tsai W.C."/>
            <person name="Yeh C.M."/>
            <person name="Liu K.W."/>
            <person name="Yoshida K."/>
            <person name="Zhang L.S."/>
            <person name="Chang S.B."/>
            <person name="Chen F."/>
            <person name="Shi Y."/>
            <person name="Su Y.Y."/>
            <person name="Zhang Y.Q."/>
            <person name="Chen L.J."/>
            <person name="Yin Y."/>
            <person name="Lin M."/>
            <person name="Huang H."/>
            <person name="Deng H."/>
            <person name="Wang Z.W."/>
            <person name="Zhu S.L."/>
            <person name="Zhao X."/>
            <person name="Deng C."/>
            <person name="Niu S.C."/>
            <person name="Huang J."/>
            <person name="Wang M."/>
            <person name="Liu G.H."/>
            <person name="Yang H.J."/>
            <person name="Xiao X.J."/>
            <person name="Hsiao Y.Y."/>
            <person name="Wu W.L."/>
            <person name="Chen Y.Y."/>
            <person name="Mitsuda N."/>
            <person name="Ohme-Takagi M."/>
            <person name="Luo Y.B."/>
            <person name="Van de Peer Y."/>
            <person name="Liu Z.J."/>
        </authorList>
    </citation>
    <scope>NUCLEOTIDE SEQUENCE [LARGE SCALE GENOMIC DNA]</scope>
    <source>
        <tissue evidence="1">The whole plant</tissue>
    </source>
</reference>